<proteinExistence type="predicted"/>
<evidence type="ECO:0000313" key="5">
    <source>
        <dbReference type="Proteomes" id="UP000199286"/>
    </source>
</evidence>
<keyword evidence="1" id="KW-0560">Oxidoreductase</keyword>
<feature type="domain" description="GFO/IDH/MocA-like oxidoreductase" evidence="3">
    <location>
        <begin position="145"/>
        <end position="275"/>
    </location>
</feature>
<dbReference type="OrthoDB" id="9792935at2"/>
<gene>
    <name evidence="4" type="ORF">SAMN05444340_104364</name>
</gene>
<dbReference type="SUPFAM" id="SSF51735">
    <property type="entry name" value="NAD(P)-binding Rossmann-fold domains"/>
    <property type="match status" value="1"/>
</dbReference>
<dbReference type="GO" id="GO:0016491">
    <property type="term" value="F:oxidoreductase activity"/>
    <property type="evidence" value="ECO:0007669"/>
    <property type="project" value="UniProtKB-KW"/>
</dbReference>
<sequence length="348" mass="36364">MSDTAMHDQTTATVTTRRPRLAFLGLGWIGRNRMEAVAAEDVADIVAISDPAPEALDEAAQSAPDAVRCDDLDALLATKPDGVVIATPSALHADQTIAALNAGAAVFCQKPLGRTEAEARACIDAARMADRLLAVDLSYRHAAAFMALRDAVQAGELGPVHALDLTFHNAYGPDKPWFRDRALSGGGCLIDLGAHLLDMAAWAMGARDLRCTSAHLYAGGKRLIGDAVATSVEDYAAATLETPEGGVIRIACSWNLPAGRDAVIGVDAFGTHGGFSVQNVGGSFFDFIAHRHHGTQSEQRVAPPDDWGGRAAADWARRLAGGARFDPACESLGTLAAAIDGVYARAAG</sequence>
<dbReference type="Pfam" id="PF22725">
    <property type="entry name" value="GFO_IDH_MocA_C3"/>
    <property type="match status" value="1"/>
</dbReference>
<evidence type="ECO:0000313" key="4">
    <source>
        <dbReference type="EMBL" id="SDY22664.1"/>
    </source>
</evidence>
<dbReference type="Gene3D" id="3.30.360.10">
    <property type="entry name" value="Dihydrodipicolinate Reductase, domain 2"/>
    <property type="match status" value="1"/>
</dbReference>
<dbReference type="InterPro" id="IPR000683">
    <property type="entry name" value="Gfo/Idh/MocA-like_OxRdtase_N"/>
</dbReference>
<organism evidence="4 5">
    <name type="scientific">Citreimonas salinaria</name>
    <dbReference type="NCBI Taxonomy" id="321339"/>
    <lineage>
        <taxon>Bacteria</taxon>
        <taxon>Pseudomonadati</taxon>
        <taxon>Pseudomonadota</taxon>
        <taxon>Alphaproteobacteria</taxon>
        <taxon>Rhodobacterales</taxon>
        <taxon>Roseobacteraceae</taxon>
        <taxon>Citreimonas</taxon>
    </lineage>
</organism>
<name>A0A1H3I6R5_9RHOB</name>
<evidence type="ECO:0000256" key="1">
    <source>
        <dbReference type="ARBA" id="ARBA00023002"/>
    </source>
</evidence>
<dbReference type="GO" id="GO:0000166">
    <property type="term" value="F:nucleotide binding"/>
    <property type="evidence" value="ECO:0007669"/>
    <property type="project" value="InterPro"/>
</dbReference>
<dbReference type="EMBL" id="FNPF01000004">
    <property type="protein sequence ID" value="SDY22664.1"/>
    <property type="molecule type" value="Genomic_DNA"/>
</dbReference>
<dbReference type="PANTHER" id="PTHR43818">
    <property type="entry name" value="BCDNA.GH03377"/>
    <property type="match status" value="1"/>
</dbReference>
<accession>A0A1H3I6R5</accession>
<dbReference type="RefSeq" id="WP_089881860.1">
    <property type="nucleotide sequence ID" value="NZ_FNPF01000004.1"/>
</dbReference>
<dbReference type="InterPro" id="IPR055170">
    <property type="entry name" value="GFO_IDH_MocA-like_dom"/>
</dbReference>
<dbReference type="InterPro" id="IPR036291">
    <property type="entry name" value="NAD(P)-bd_dom_sf"/>
</dbReference>
<dbReference type="Proteomes" id="UP000199286">
    <property type="component" value="Unassembled WGS sequence"/>
</dbReference>
<evidence type="ECO:0000259" key="3">
    <source>
        <dbReference type="Pfam" id="PF22725"/>
    </source>
</evidence>
<dbReference type="SUPFAM" id="SSF55347">
    <property type="entry name" value="Glyceraldehyde-3-phosphate dehydrogenase-like, C-terminal domain"/>
    <property type="match status" value="1"/>
</dbReference>
<dbReference type="Gene3D" id="3.40.50.720">
    <property type="entry name" value="NAD(P)-binding Rossmann-like Domain"/>
    <property type="match status" value="1"/>
</dbReference>
<feature type="domain" description="Gfo/Idh/MocA-like oxidoreductase N-terminal" evidence="2">
    <location>
        <begin position="20"/>
        <end position="136"/>
    </location>
</feature>
<protein>
    <submittedName>
        <fullName evidence="4">Predicted dehydrogenase</fullName>
    </submittedName>
</protein>
<evidence type="ECO:0000259" key="2">
    <source>
        <dbReference type="Pfam" id="PF01408"/>
    </source>
</evidence>
<dbReference type="InterPro" id="IPR050463">
    <property type="entry name" value="Gfo/Idh/MocA_oxidrdct_glycsds"/>
</dbReference>
<reference evidence="4 5" key="1">
    <citation type="submission" date="2016-10" db="EMBL/GenBank/DDBJ databases">
        <authorList>
            <person name="de Groot N.N."/>
        </authorList>
    </citation>
    <scope>NUCLEOTIDE SEQUENCE [LARGE SCALE GENOMIC DNA]</scope>
    <source>
        <strain evidence="4 5">DSM 26880</strain>
    </source>
</reference>
<dbReference type="AlphaFoldDB" id="A0A1H3I6R5"/>
<dbReference type="PANTHER" id="PTHR43818:SF11">
    <property type="entry name" value="BCDNA.GH03377"/>
    <property type="match status" value="1"/>
</dbReference>
<dbReference type="STRING" id="321339.SAMN05444340_104364"/>
<keyword evidence="5" id="KW-1185">Reference proteome</keyword>
<dbReference type="Pfam" id="PF01408">
    <property type="entry name" value="GFO_IDH_MocA"/>
    <property type="match status" value="1"/>
</dbReference>